<comment type="function">
    <text evidence="3">Putative oxidoreductase.</text>
</comment>
<evidence type="ECO:0000313" key="6">
    <source>
        <dbReference type="Proteomes" id="UP000031668"/>
    </source>
</evidence>
<comment type="caution">
    <text evidence="5">The sequence shown here is derived from an EMBL/GenBank/DDBJ whole genome shotgun (WGS) entry which is preliminary data.</text>
</comment>
<dbReference type="Proteomes" id="UP000031668">
    <property type="component" value="Unassembled WGS sequence"/>
</dbReference>
<proteinExistence type="inferred from homology"/>
<reference evidence="5 6" key="1">
    <citation type="journal article" date="2014" name="Genome Biol. Evol.">
        <title>The genome of the myxosporean Thelohanellus kitauei shows adaptations to nutrient acquisition within its fish host.</title>
        <authorList>
            <person name="Yang Y."/>
            <person name="Xiong J."/>
            <person name="Zhou Z."/>
            <person name="Huo F."/>
            <person name="Miao W."/>
            <person name="Ran C."/>
            <person name="Liu Y."/>
            <person name="Zhang J."/>
            <person name="Feng J."/>
            <person name="Wang M."/>
            <person name="Wang M."/>
            <person name="Wang L."/>
            <person name="Yao B."/>
        </authorList>
    </citation>
    <scope>NUCLEOTIDE SEQUENCE [LARGE SCALE GENOMIC DNA]</scope>
    <source>
        <strain evidence="5">Wuqing</strain>
    </source>
</reference>
<dbReference type="InterPro" id="IPR036291">
    <property type="entry name" value="NAD(P)-bd_dom_sf"/>
</dbReference>
<organism evidence="5 6">
    <name type="scientific">Thelohanellus kitauei</name>
    <name type="common">Myxosporean</name>
    <dbReference type="NCBI Taxonomy" id="669202"/>
    <lineage>
        <taxon>Eukaryota</taxon>
        <taxon>Metazoa</taxon>
        <taxon>Cnidaria</taxon>
        <taxon>Myxozoa</taxon>
        <taxon>Myxosporea</taxon>
        <taxon>Bivalvulida</taxon>
        <taxon>Platysporina</taxon>
        <taxon>Myxobolidae</taxon>
        <taxon>Thelohanellus</taxon>
    </lineage>
</organism>
<dbReference type="PROSITE" id="PS00061">
    <property type="entry name" value="ADH_SHORT"/>
    <property type="match status" value="1"/>
</dbReference>
<evidence type="ECO:0000256" key="3">
    <source>
        <dbReference type="ARBA" id="ARBA00037096"/>
    </source>
</evidence>
<evidence type="ECO:0000256" key="1">
    <source>
        <dbReference type="ARBA" id="ARBA00006484"/>
    </source>
</evidence>
<dbReference type="InterPro" id="IPR020904">
    <property type="entry name" value="Sc_DH/Rdtase_CS"/>
</dbReference>
<accession>A0A0C2J772</accession>
<keyword evidence="4" id="KW-0812">Transmembrane</keyword>
<evidence type="ECO:0000256" key="4">
    <source>
        <dbReference type="SAM" id="Phobius"/>
    </source>
</evidence>
<name>A0A0C2J772_THEKT</name>
<keyword evidence="4" id="KW-0472">Membrane</keyword>
<dbReference type="OMA" id="FINHLLW"/>
<dbReference type="SUPFAM" id="SSF51735">
    <property type="entry name" value="NAD(P)-binding Rossmann-fold domains"/>
    <property type="match status" value="1"/>
</dbReference>
<keyword evidence="4" id="KW-1133">Transmembrane helix</keyword>
<dbReference type="PANTHER" id="PTHR44196:SF1">
    <property type="entry name" value="DEHYDROGENASE_REDUCTASE SDR FAMILY MEMBER 7B"/>
    <property type="match status" value="1"/>
</dbReference>
<evidence type="ECO:0000313" key="5">
    <source>
        <dbReference type="EMBL" id="KII64998.1"/>
    </source>
</evidence>
<dbReference type="GO" id="GO:0016491">
    <property type="term" value="F:oxidoreductase activity"/>
    <property type="evidence" value="ECO:0007669"/>
    <property type="project" value="UniProtKB-KW"/>
</dbReference>
<comment type="similarity">
    <text evidence="1">Belongs to the short-chain dehydrogenases/reductases (SDR) family.</text>
</comment>
<feature type="transmembrane region" description="Helical" evidence="4">
    <location>
        <begin position="19"/>
        <end position="38"/>
    </location>
</feature>
<dbReference type="EMBL" id="JWZT01004047">
    <property type="protein sequence ID" value="KII64998.1"/>
    <property type="molecule type" value="Genomic_DNA"/>
</dbReference>
<keyword evidence="2" id="KW-0560">Oxidoreductase</keyword>
<dbReference type="Gene3D" id="3.40.50.720">
    <property type="entry name" value="NAD(P)-binding Rossmann-like Domain"/>
    <property type="match status" value="1"/>
</dbReference>
<dbReference type="GO" id="GO:0016020">
    <property type="term" value="C:membrane"/>
    <property type="evidence" value="ECO:0007669"/>
    <property type="project" value="TreeGrafter"/>
</dbReference>
<dbReference type="PANTHER" id="PTHR44196">
    <property type="entry name" value="DEHYDROGENASE/REDUCTASE SDR FAMILY MEMBER 7B"/>
    <property type="match status" value="1"/>
</dbReference>
<evidence type="ECO:0000256" key="2">
    <source>
        <dbReference type="ARBA" id="ARBA00023002"/>
    </source>
</evidence>
<dbReference type="AlphaFoldDB" id="A0A0C2J772"/>
<sequence>MHPVAAIISDFLAQALKTVFRFLVLVFFMIFAMVEYVLKLCVRCEPINSRDQVLIVGCCGTLGSEVTYRLAKSGCKFVLIDKNKSELENMIENIKANTNNEVIYLCEDVTNFNPIKSFLDDLIDRKIPPTVVIFCPAIESSGIASAIGARMFNHIMNVNVTSLVNMMNVLLPYMPTNTRIGVICSMLSFSSCMYSSAYCASKAALDSYTQSMQLEYPQYSFSTIYPCKIRGPLFKNFHYHDMVKCIVDEHDPKYVAENVIWMLENRVSSIYLPFFIVYIKWLPNQFKNFILSKIYHVD</sequence>
<dbReference type="InterPro" id="IPR002347">
    <property type="entry name" value="SDR_fam"/>
</dbReference>
<protein>
    <submittedName>
        <fullName evidence="5">Dehydrogenase/reductase SDR family member 7</fullName>
    </submittedName>
</protein>
<dbReference type="Pfam" id="PF00106">
    <property type="entry name" value="adh_short"/>
    <property type="match status" value="1"/>
</dbReference>
<gene>
    <name evidence="5" type="ORF">RF11_05975</name>
</gene>
<keyword evidence="6" id="KW-1185">Reference proteome</keyword>
<dbReference type="OrthoDB" id="5840532at2759"/>